<dbReference type="GO" id="GO:0045152">
    <property type="term" value="F:antisigma factor binding"/>
    <property type="evidence" value="ECO:0007669"/>
    <property type="project" value="TreeGrafter"/>
</dbReference>
<organism evidence="7">
    <name type="scientific">hydrothermal vent metagenome</name>
    <dbReference type="NCBI Taxonomy" id="652676"/>
    <lineage>
        <taxon>unclassified sequences</taxon>
        <taxon>metagenomes</taxon>
        <taxon>ecological metagenomes</taxon>
    </lineage>
</organism>
<dbReference type="Pfam" id="PF03888">
    <property type="entry name" value="MucB_RseB"/>
    <property type="match status" value="1"/>
</dbReference>
<evidence type="ECO:0000259" key="5">
    <source>
        <dbReference type="Pfam" id="PF03888"/>
    </source>
</evidence>
<keyword evidence="4" id="KW-0574">Periplasm</keyword>
<dbReference type="Pfam" id="PF17188">
    <property type="entry name" value="MucB_RseB_C"/>
    <property type="match status" value="1"/>
</dbReference>
<dbReference type="InterPro" id="IPR038484">
    <property type="entry name" value="MucB/RseB_C_sf"/>
</dbReference>
<protein>
    <submittedName>
        <fullName evidence="7">Sigma factor RpoE negative regulatory protein RseB</fullName>
    </submittedName>
</protein>
<dbReference type="CDD" id="cd16327">
    <property type="entry name" value="RseB"/>
    <property type="match status" value="1"/>
</dbReference>
<feature type="domain" description="MucB/RseB N-terminal" evidence="5">
    <location>
        <begin position="29"/>
        <end position="197"/>
    </location>
</feature>
<dbReference type="Gene3D" id="3.30.200.100">
    <property type="entry name" value="MucB/RseB, C-terminal domain"/>
    <property type="match status" value="1"/>
</dbReference>
<dbReference type="PANTHER" id="PTHR38782:SF1">
    <property type="entry name" value="SIGMA-E FACTOR REGULATORY PROTEIN RSEB"/>
    <property type="match status" value="1"/>
</dbReference>
<dbReference type="AlphaFoldDB" id="A0A3B1B1D5"/>
<reference evidence="7" key="1">
    <citation type="submission" date="2018-06" db="EMBL/GenBank/DDBJ databases">
        <authorList>
            <person name="Zhirakovskaya E."/>
        </authorList>
    </citation>
    <scope>NUCLEOTIDE SEQUENCE</scope>
</reference>
<dbReference type="InterPro" id="IPR005588">
    <property type="entry name" value="MucB_RseB"/>
</dbReference>
<accession>A0A3B1B1D5</accession>
<comment type="subcellular location">
    <subcellularLocation>
        <location evidence="1">Periplasm</location>
    </subcellularLocation>
</comment>
<evidence type="ECO:0000256" key="2">
    <source>
        <dbReference type="ARBA" id="ARBA00008150"/>
    </source>
</evidence>
<dbReference type="PANTHER" id="PTHR38782">
    <property type="match status" value="1"/>
</dbReference>
<name>A0A3B1B1D5_9ZZZZ</name>
<sequence>MPDRRYLIGFFLLGMASAAGAGSEDKGVDAWIAQMVQAVRTLPYEGTFVYLHDAQLESMKITHAVNKDRKQERLISLNGAAREVIRNSDAVICILPDSKAVSVAKRHTEHIFPSILPVSVDELSDYYEFRLLGDARVADRSVKVIGVIPNDKFRYGYRLFLDAEHALPLQTDTLNESGQLVARIMFTSLRVDAAIRDISPSVPDADSGYMWVHPAPAKELPIAEHASWKFTKLPAGFKLKIREQRPSSSGAAEVEHFVLSDGLATLSVYVEQAGKEGELRAASKIGAVNAFGTQISGHQVTVVGEVPAKTVRHVAYSMMYLAGQ</sequence>
<comment type="similarity">
    <text evidence="2">Belongs to the RseB family.</text>
</comment>
<dbReference type="GO" id="GO:0032885">
    <property type="term" value="P:regulation of polysaccharide biosynthetic process"/>
    <property type="evidence" value="ECO:0007669"/>
    <property type="project" value="TreeGrafter"/>
</dbReference>
<dbReference type="InterPro" id="IPR033434">
    <property type="entry name" value="MucB/RseB_N"/>
</dbReference>
<dbReference type="PIRSF" id="PIRSF005427">
    <property type="entry name" value="RseB"/>
    <property type="match status" value="1"/>
</dbReference>
<evidence type="ECO:0000256" key="3">
    <source>
        <dbReference type="ARBA" id="ARBA00022729"/>
    </source>
</evidence>
<evidence type="ECO:0000313" key="7">
    <source>
        <dbReference type="EMBL" id="VAX09932.1"/>
    </source>
</evidence>
<dbReference type="GO" id="GO:0030288">
    <property type="term" value="C:outer membrane-bounded periplasmic space"/>
    <property type="evidence" value="ECO:0007669"/>
    <property type="project" value="TreeGrafter"/>
</dbReference>
<dbReference type="Gene3D" id="2.50.20.10">
    <property type="entry name" value="Lipoprotein localisation LolA/LolB/LppX"/>
    <property type="match status" value="1"/>
</dbReference>
<proteinExistence type="inferred from homology"/>
<evidence type="ECO:0000256" key="4">
    <source>
        <dbReference type="ARBA" id="ARBA00022764"/>
    </source>
</evidence>
<feature type="domain" description="MucB/RseB C-terminal" evidence="6">
    <location>
        <begin position="224"/>
        <end position="318"/>
    </location>
</feature>
<evidence type="ECO:0000259" key="6">
    <source>
        <dbReference type="Pfam" id="PF17188"/>
    </source>
</evidence>
<gene>
    <name evidence="7" type="ORF">MNBD_GAMMA26-1470</name>
</gene>
<dbReference type="EMBL" id="UOFX01000057">
    <property type="protein sequence ID" value="VAX09932.1"/>
    <property type="molecule type" value="Genomic_DNA"/>
</dbReference>
<dbReference type="InterPro" id="IPR033436">
    <property type="entry name" value="MucB/RseB_C"/>
</dbReference>
<keyword evidence="3" id="KW-0732">Signal</keyword>
<evidence type="ECO:0000256" key="1">
    <source>
        <dbReference type="ARBA" id="ARBA00004418"/>
    </source>
</evidence>